<evidence type="ECO:0000313" key="2">
    <source>
        <dbReference type="Proteomes" id="UP000225448"/>
    </source>
</evidence>
<organism evidence="1 2">
    <name type="scientific">Pseudomonas phage Phabio</name>
    <dbReference type="NCBI Taxonomy" id="2006668"/>
    <lineage>
        <taxon>Viruses</taxon>
        <taxon>Duplodnaviria</taxon>
        <taxon>Heunggongvirae</taxon>
        <taxon>Uroviricota</taxon>
        <taxon>Caudoviricetes</taxon>
        <taxon>Chimalliviridae</taxon>
        <taxon>Phabiovirus</taxon>
        <taxon>Phabiovirus phabio</taxon>
    </lineage>
</organism>
<protein>
    <submittedName>
        <fullName evidence="1">Virion structural protein</fullName>
    </submittedName>
</protein>
<accession>A0A1Y0T032</accession>
<dbReference type="Proteomes" id="UP000225448">
    <property type="component" value="Segment"/>
</dbReference>
<reference evidence="1 2" key="1">
    <citation type="submission" date="2017-05" db="EMBL/GenBank/DDBJ databases">
        <authorList>
            <person name="Song R."/>
            <person name="Chenine A.L."/>
            <person name="Ruprecht R.M."/>
        </authorList>
    </citation>
    <scope>NUCLEOTIDE SEQUENCE [LARGE SCALE GENOMIC DNA]</scope>
</reference>
<evidence type="ECO:0000313" key="1">
    <source>
        <dbReference type="EMBL" id="ARV76838.1"/>
    </source>
</evidence>
<keyword evidence="2" id="KW-1185">Reference proteome</keyword>
<proteinExistence type="predicted"/>
<gene>
    <name evidence="1" type="ORF">PHABIO_207</name>
</gene>
<name>A0A1Y0T032_9CAUD</name>
<dbReference type="EMBL" id="MF042360">
    <property type="protein sequence ID" value="ARV76838.1"/>
    <property type="molecule type" value="Genomic_DNA"/>
</dbReference>
<sequence>MSIKKIPLDLEGNLPSNYFVSEEHSVTTARNKVNRVIVPEHGAFFNDSVEVRDANGVVVTRREGLELTYHYELFSELTGKGVSALMIITDPARPSPFKITYRAVGGSFSLSVKELKDVIDFASNNTEKIKWDDIIDKPSAYVPSPHFNKYWQLYGLDSIVTNLRRFADAWAVGRKGMIEATTEYYQDYIKEIEAAVEAYTARVMAHITDRSNPHKTDKFKVNLGEINNWPLADYVTGVSLTDNERYQSMGGIYNQLVTNAVPVLNSHVTDYAVAGRPTPHNLTLAQLNIYSRAEIDEIFTHRLLTTSVAYNTNNLVGVDWVTFYNTLRSNLDVSNVARATRFNQNQLGEIPAGADPTQYALLGNGKYALYKDLMKTYNDTQGSIYYIGYYGSVAAAMAAADAMPGLSPGTYFVGSIPKGYHDLTLYGAALYKRDANNKTQFIMG</sequence>